<dbReference type="InterPro" id="IPR037171">
    <property type="entry name" value="NagB/RpiA_transferase-like"/>
</dbReference>
<evidence type="ECO:0000313" key="6">
    <source>
        <dbReference type="EMBL" id="UUP18214.1"/>
    </source>
</evidence>
<gene>
    <name evidence="6" type="primary">sorC</name>
    <name evidence="6" type="ORF">NTH_02694</name>
</gene>
<evidence type="ECO:0000256" key="1">
    <source>
        <dbReference type="ARBA" id="ARBA00010466"/>
    </source>
</evidence>
<sequence length="311" mass="33770">MTRRPKGARLLNRSLMHTAARLHYLEGASQLEVSRRMQVSTATVSRLLAQARDDGIVRIHVVDLDEADEIGDQLCAALKLRAVRVVESDKVALLASSVGALLSDAELPVGSVVAIGWGRTVQSVIAAGLPRIPDVIVVPAMGGIHETASHFQINEFVRTAAEQMKGDACFLHAPSLASAELRSVLKKDPDTARVLKYWTRVDAAILGIGDFQRANSNRGASFESDDAHRVAGDVVRHYFDENGHEIRWPGQDNLMAISRDQLRRIPLSIGVATGKEKVRAILGAARSGMINALVTDTRVARLMLDHLESNA</sequence>
<evidence type="ECO:0000259" key="5">
    <source>
        <dbReference type="Pfam" id="PF04198"/>
    </source>
</evidence>
<keyword evidence="4" id="KW-0804">Transcription</keyword>
<evidence type="ECO:0000256" key="4">
    <source>
        <dbReference type="ARBA" id="ARBA00023163"/>
    </source>
</evidence>
<dbReference type="RefSeq" id="WP_338530466.1">
    <property type="nucleotide sequence ID" value="NZ_CP030941.1"/>
</dbReference>
<dbReference type="InterPro" id="IPR036388">
    <property type="entry name" value="WH-like_DNA-bd_sf"/>
</dbReference>
<accession>A0ABY5MJN6</accession>
<dbReference type="EMBL" id="CP030941">
    <property type="protein sequence ID" value="UUP18214.1"/>
    <property type="molecule type" value="Genomic_DNA"/>
</dbReference>
<keyword evidence="3" id="KW-0238">DNA-binding</keyword>
<dbReference type="PANTHER" id="PTHR34294">
    <property type="entry name" value="TRANSCRIPTIONAL REGULATOR-RELATED"/>
    <property type="match status" value="1"/>
</dbReference>
<keyword evidence="7" id="KW-1185">Reference proteome</keyword>
<dbReference type="Pfam" id="PF04198">
    <property type="entry name" value="Sugar-bind"/>
    <property type="match status" value="1"/>
</dbReference>
<evidence type="ECO:0000256" key="2">
    <source>
        <dbReference type="ARBA" id="ARBA00023015"/>
    </source>
</evidence>
<dbReference type="Gene3D" id="1.10.10.10">
    <property type="entry name" value="Winged helix-like DNA-binding domain superfamily/Winged helix DNA-binding domain"/>
    <property type="match status" value="1"/>
</dbReference>
<dbReference type="PANTHER" id="PTHR34294:SF1">
    <property type="entry name" value="TRANSCRIPTIONAL REGULATOR LSRR"/>
    <property type="match status" value="1"/>
</dbReference>
<reference evidence="6 7" key="1">
    <citation type="submission" date="2018-07" db="EMBL/GenBank/DDBJ databases">
        <title>Genome sequence of Nitratireductor thuwali#1536.</title>
        <authorList>
            <person name="Michoud G."/>
            <person name="Merlino G."/>
            <person name="Sefrji F.O."/>
            <person name="Daffonchio D."/>
        </authorList>
    </citation>
    <scope>NUCLEOTIDE SEQUENCE [LARGE SCALE GENOMIC DNA]</scope>
    <source>
        <strain evidence="7">Nit1536</strain>
    </source>
</reference>
<protein>
    <submittedName>
        <fullName evidence="6">Sorbitol operon regulator</fullName>
    </submittedName>
</protein>
<name>A0ABY5MJN6_9HYPH</name>
<feature type="domain" description="Sugar-binding" evidence="5">
    <location>
        <begin position="67"/>
        <end position="304"/>
    </location>
</feature>
<evidence type="ECO:0000313" key="7">
    <source>
        <dbReference type="Proteomes" id="UP001342418"/>
    </source>
</evidence>
<evidence type="ECO:0000256" key="3">
    <source>
        <dbReference type="ARBA" id="ARBA00023125"/>
    </source>
</evidence>
<dbReference type="Gene3D" id="3.40.50.1360">
    <property type="match status" value="1"/>
</dbReference>
<keyword evidence="2" id="KW-0805">Transcription regulation</keyword>
<comment type="similarity">
    <text evidence="1">Belongs to the SorC transcriptional regulatory family.</text>
</comment>
<dbReference type="InterPro" id="IPR051054">
    <property type="entry name" value="SorC_transcr_regulators"/>
</dbReference>
<dbReference type="SUPFAM" id="SSF100950">
    <property type="entry name" value="NagB/RpiA/CoA transferase-like"/>
    <property type="match status" value="1"/>
</dbReference>
<dbReference type="InterPro" id="IPR007324">
    <property type="entry name" value="Sugar-bd_dom_put"/>
</dbReference>
<proteinExistence type="inferred from homology"/>
<organism evidence="6 7">
    <name type="scientific">Nitratireductor thuwali</name>
    <dbReference type="NCBI Taxonomy" id="2267699"/>
    <lineage>
        <taxon>Bacteria</taxon>
        <taxon>Pseudomonadati</taxon>
        <taxon>Pseudomonadota</taxon>
        <taxon>Alphaproteobacteria</taxon>
        <taxon>Hyphomicrobiales</taxon>
        <taxon>Phyllobacteriaceae</taxon>
        <taxon>Nitratireductor</taxon>
    </lineage>
</organism>
<dbReference type="Proteomes" id="UP001342418">
    <property type="component" value="Chromosome"/>
</dbReference>